<dbReference type="Proteomes" id="UP000805193">
    <property type="component" value="Unassembled WGS sequence"/>
</dbReference>
<name>A0AC60PZ64_IXOPE</name>
<keyword evidence="2" id="KW-1185">Reference proteome</keyword>
<evidence type="ECO:0000313" key="2">
    <source>
        <dbReference type="Proteomes" id="UP000805193"/>
    </source>
</evidence>
<sequence>MVKPRGEPGKRPRHSPRKKFLRRQVLTDWNRFRTARTATHSEREQDDASLASGTERLVCDKNTYTETINLTTEIAEARHGLIKRWKRQKLNHKLKKRIAAITAEALEYATQLARSNWNTKCKDLQGNLGTKDLLEQLKLRYIRSSPDEEYHDYEGEPNPELDVPFSFEDVWSALQDLGRNTAPGEDCVQDTLLRNLDAGSVWENGELPREWKHSEIILIPKPGKELCLDNLRPIALTSCVGQLMGRVVLKRLQPHMEETGVFSYTMFRFREHLSTQDVMLQLKEDILGPISRLTTQAGLALDVKGAFDNVGHQLILRNLKVINCGSRMYNYLRDFLRNMTAINGAGDFRTDVFDTPDRDTPQGTVLSPTLFSLAMSGLPPILECIPHIKHTLYADDLTIWTVSGSGGEKQDALQAAVDDVQRYLRQGHLHISASKSEFIIVCKTPRSRRKSEPRVEIQVFLDDGSRIPAVSRARILGLHLQEDGKATHTLTLLQNPPAARPQEDDTIKLVNALVVSRIIYSTPYLNLTKGGEDKVDVLIRKASKTALGLPPYISTEELLKLGVHNTFRELVDSHLATQRDRLAQTLRAGRHIWSQIKVHTMPRNMCPKLHAERRNSRARLYQKAYGKRADALYTEAATYAYQRNEATICVVDGTGCTRITALLRTSNTTIAEEFAIAMAIGLGEDHVIIRSDSQTALRRFLAGCVSPKALKIPGHDEVKGNRCADTEARACTLRAAPAATSRLGLDSYFIPVPQRHSEIRAYHRGQRLEYPRHTKISTETGKPHALPSLTAADQLNLIGRARLTADSVGALD</sequence>
<dbReference type="EMBL" id="JABSTQ010009700">
    <property type="protein sequence ID" value="KAG0426629.1"/>
    <property type="molecule type" value="Genomic_DNA"/>
</dbReference>
<reference evidence="1 2" key="1">
    <citation type="journal article" date="2020" name="Cell">
        <title>Large-Scale Comparative Analyses of Tick Genomes Elucidate Their Genetic Diversity and Vector Capacities.</title>
        <authorList>
            <consortium name="Tick Genome and Microbiome Consortium (TIGMIC)"/>
            <person name="Jia N."/>
            <person name="Wang J."/>
            <person name="Shi W."/>
            <person name="Du L."/>
            <person name="Sun Y."/>
            <person name="Zhan W."/>
            <person name="Jiang J.F."/>
            <person name="Wang Q."/>
            <person name="Zhang B."/>
            <person name="Ji P."/>
            <person name="Bell-Sakyi L."/>
            <person name="Cui X.M."/>
            <person name="Yuan T.T."/>
            <person name="Jiang B.G."/>
            <person name="Yang W.F."/>
            <person name="Lam T.T."/>
            <person name="Chang Q.C."/>
            <person name="Ding S.J."/>
            <person name="Wang X.J."/>
            <person name="Zhu J.G."/>
            <person name="Ruan X.D."/>
            <person name="Zhao L."/>
            <person name="Wei J.T."/>
            <person name="Ye R.Z."/>
            <person name="Que T.C."/>
            <person name="Du C.H."/>
            <person name="Zhou Y.H."/>
            <person name="Cheng J.X."/>
            <person name="Dai P.F."/>
            <person name="Guo W.B."/>
            <person name="Han X.H."/>
            <person name="Huang E.J."/>
            <person name="Li L.F."/>
            <person name="Wei W."/>
            <person name="Gao Y.C."/>
            <person name="Liu J.Z."/>
            <person name="Shao H.Z."/>
            <person name="Wang X."/>
            <person name="Wang C.C."/>
            <person name="Yang T.C."/>
            <person name="Huo Q.B."/>
            <person name="Li W."/>
            <person name="Chen H.Y."/>
            <person name="Chen S.E."/>
            <person name="Zhou L.G."/>
            <person name="Ni X.B."/>
            <person name="Tian J.H."/>
            <person name="Sheng Y."/>
            <person name="Liu T."/>
            <person name="Pan Y.S."/>
            <person name="Xia L.Y."/>
            <person name="Li J."/>
            <person name="Zhao F."/>
            <person name="Cao W.C."/>
        </authorList>
    </citation>
    <scope>NUCLEOTIDE SEQUENCE [LARGE SCALE GENOMIC DNA]</scope>
    <source>
        <strain evidence="1">Iper-2018</strain>
    </source>
</reference>
<comment type="caution">
    <text evidence="1">The sequence shown here is derived from an EMBL/GenBank/DDBJ whole genome shotgun (WGS) entry which is preliminary data.</text>
</comment>
<gene>
    <name evidence="1" type="ORF">HPB47_026272</name>
</gene>
<protein>
    <submittedName>
        <fullName evidence="1">Uncharacterized protein</fullName>
    </submittedName>
</protein>
<organism evidence="1 2">
    <name type="scientific">Ixodes persulcatus</name>
    <name type="common">Taiga tick</name>
    <dbReference type="NCBI Taxonomy" id="34615"/>
    <lineage>
        <taxon>Eukaryota</taxon>
        <taxon>Metazoa</taxon>
        <taxon>Ecdysozoa</taxon>
        <taxon>Arthropoda</taxon>
        <taxon>Chelicerata</taxon>
        <taxon>Arachnida</taxon>
        <taxon>Acari</taxon>
        <taxon>Parasitiformes</taxon>
        <taxon>Ixodida</taxon>
        <taxon>Ixodoidea</taxon>
        <taxon>Ixodidae</taxon>
        <taxon>Ixodinae</taxon>
        <taxon>Ixodes</taxon>
    </lineage>
</organism>
<proteinExistence type="predicted"/>
<evidence type="ECO:0000313" key="1">
    <source>
        <dbReference type="EMBL" id="KAG0426629.1"/>
    </source>
</evidence>
<accession>A0AC60PZ64</accession>